<reference evidence="5" key="1">
    <citation type="submission" date="2015-11" db="EMBL/GenBank/DDBJ databases">
        <authorList>
            <person name="Varghese N."/>
        </authorList>
    </citation>
    <scope>NUCLEOTIDE SEQUENCE [LARGE SCALE GENOMIC DNA]</scope>
    <source>
        <strain evidence="5">DSM 45899</strain>
    </source>
</reference>
<dbReference type="CDD" id="cd04647">
    <property type="entry name" value="LbH_MAT_like"/>
    <property type="match status" value="1"/>
</dbReference>
<dbReference type="EMBL" id="FAOZ01000001">
    <property type="protein sequence ID" value="CUU53794.1"/>
    <property type="molecule type" value="Genomic_DNA"/>
</dbReference>
<evidence type="ECO:0000256" key="3">
    <source>
        <dbReference type="SAM" id="MobiDB-lite"/>
    </source>
</evidence>
<organism evidence="4 5">
    <name type="scientific">Parafrankia irregularis</name>
    <dbReference type="NCBI Taxonomy" id="795642"/>
    <lineage>
        <taxon>Bacteria</taxon>
        <taxon>Bacillati</taxon>
        <taxon>Actinomycetota</taxon>
        <taxon>Actinomycetes</taxon>
        <taxon>Frankiales</taxon>
        <taxon>Frankiaceae</taxon>
        <taxon>Parafrankia</taxon>
    </lineage>
</organism>
<dbReference type="AlphaFoldDB" id="A0A0S4QF43"/>
<dbReference type="PROSITE" id="PS00101">
    <property type="entry name" value="HEXAPEP_TRANSFERASES"/>
    <property type="match status" value="1"/>
</dbReference>
<dbReference type="InterPro" id="IPR011004">
    <property type="entry name" value="Trimer_LpxA-like_sf"/>
</dbReference>
<dbReference type="Pfam" id="PF14602">
    <property type="entry name" value="Hexapep_2"/>
    <property type="match status" value="1"/>
</dbReference>
<accession>A0A0S4QF43</accession>
<dbReference type="InterPro" id="IPR018357">
    <property type="entry name" value="Hexapep_transf_CS"/>
</dbReference>
<keyword evidence="2" id="KW-0677">Repeat</keyword>
<dbReference type="InterPro" id="IPR051159">
    <property type="entry name" value="Hexapeptide_acetyltransf"/>
</dbReference>
<name>A0A0S4QF43_9ACTN</name>
<keyword evidence="5" id="KW-1185">Reference proteome</keyword>
<evidence type="ECO:0000313" key="5">
    <source>
        <dbReference type="Proteomes" id="UP000198802"/>
    </source>
</evidence>
<evidence type="ECO:0000256" key="1">
    <source>
        <dbReference type="ARBA" id="ARBA00022679"/>
    </source>
</evidence>
<evidence type="ECO:0000313" key="4">
    <source>
        <dbReference type="EMBL" id="CUU53794.1"/>
    </source>
</evidence>
<feature type="region of interest" description="Disordered" evidence="3">
    <location>
        <begin position="237"/>
        <end position="259"/>
    </location>
</feature>
<keyword evidence="1 4" id="KW-0808">Transferase</keyword>
<sequence>MHRARLFRARAASDAAPTAGLAAGYARLIQRGSRCAALVASWSRIILVRMTQPGIQVGFDSFIGPGCTIRCAPRGTMVLRRTVLIRNVQLEAADGARLTLDTAVLGAHCVVVARQRVVVGAGSLLAEMSVVRDQDHVVGPGIQGTAMLFAAAPVTLGRNVWLGAKATVLRGVTIGDDAVVGAGAVVTRDVPLGARVGGVPAVPLDTSRRDAAPAGERTDVAAAVPATAAAPVVLPAPRSAVQPIPPGEPAPREPHTRTR</sequence>
<dbReference type="Proteomes" id="UP000198802">
    <property type="component" value="Unassembled WGS sequence"/>
</dbReference>
<gene>
    <name evidence="4" type="ORF">Ga0074812_101292</name>
</gene>
<dbReference type="Gene3D" id="2.160.10.10">
    <property type="entry name" value="Hexapeptide repeat proteins"/>
    <property type="match status" value="1"/>
</dbReference>
<proteinExistence type="predicted"/>
<feature type="compositionally biased region" description="Basic and acidic residues" evidence="3">
    <location>
        <begin position="250"/>
        <end position="259"/>
    </location>
</feature>
<dbReference type="SUPFAM" id="SSF51161">
    <property type="entry name" value="Trimeric LpxA-like enzymes"/>
    <property type="match status" value="1"/>
</dbReference>
<dbReference type="PANTHER" id="PTHR23416">
    <property type="entry name" value="SIALIC ACID SYNTHASE-RELATED"/>
    <property type="match status" value="1"/>
</dbReference>
<dbReference type="InterPro" id="IPR001451">
    <property type="entry name" value="Hexapep"/>
</dbReference>
<evidence type="ECO:0000256" key="2">
    <source>
        <dbReference type="ARBA" id="ARBA00022737"/>
    </source>
</evidence>
<protein>
    <submittedName>
        <fullName evidence="4">Hexapeptide repeat of succinyl-transferase</fullName>
    </submittedName>
</protein>
<dbReference type="GO" id="GO:0016740">
    <property type="term" value="F:transferase activity"/>
    <property type="evidence" value="ECO:0007669"/>
    <property type="project" value="UniProtKB-KW"/>
</dbReference>